<dbReference type="SUPFAM" id="SSF52833">
    <property type="entry name" value="Thioredoxin-like"/>
    <property type="match status" value="1"/>
</dbReference>
<reference evidence="4 5" key="1">
    <citation type="submission" date="2015-05" db="EMBL/GenBank/DDBJ databases">
        <title>Photobacterium galathea sp. nov.</title>
        <authorList>
            <person name="Machado H."/>
            <person name="Gram L."/>
        </authorList>
    </citation>
    <scope>NUCLEOTIDE SEQUENCE [LARGE SCALE GENOMIC DNA]</scope>
    <source>
        <strain evidence="4 5">CGMCC 1.12159</strain>
    </source>
</reference>
<gene>
    <name evidence="4" type="ORF">ABT56_12485</name>
</gene>
<dbReference type="STRING" id="1195763.ABT56_12485"/>
<dbReference type="AlphaFoldDB" id="A0A0J1H062"/>
<name>A0A0J1H062_9GAMM</name>
<keyword evidence="2" id="KW-1015">Disulfide bond</keyword>
<evidence type="ECO:0000313" key="4">
    <source>
        <dbReference type="EMBL" id="KLV05194.1"/>
    </source>
</evidence>
<accession>A0A0J1H062</accession>
<evidence type="ECO:0000313" key="5">
    <source>
        <dbReference type="Proteomes" id="UP000036097"/>
    </source>
</evidence>
<feature type="active site" description="Nucleophile" evidence="1">
    <location>
        <position position="11"/>
    </location>
</feature>
<keyword evidence="2" id="KW-0676">Redox-active center</keyword>
<dbReference type="Proteomes" id="UP000036097">
    <property type="component" value="Unassembled WGS sequence"/>
</dbReference>
<sequence>MKSIKIYGSGCHNCNETMKRFEDTAKALGLEVAIEKVTDLEQIMLAGIMSTPGVAIDGEVKHTGSVPTPDRVTELLQS</sequence>
<dbReference type="PATRIC" id="fig|1195763.3.peg.2637"/>
<evidence type="ECO:0000256" key="2">
    <source>
        <dbReference type="PIRSR" id="PIRSR037031-51"/>
    </source>
</evidence>
<dbReference type="OrthoDB" id="9800630at2"/>
<dbReference type="Gene3D" id="3.40.30.10">
    <property type="entry name" value="Glutaredoxin"/>
    <property type="match status" value="1"/>
</dbReference>
<dbReference type="PIRSF" id="PIRSF037031">
    <property type="entry name" value="Redox_disulphide_2"/>
    <property type="match status" value="1"/>
</dbReference>
<feature type="disulfide bond" description="Redox-active" evidence="2">
    <location>
        <begin position="11"/>
        <end position="14"/>
    </location>
</feature>
<dbReference type="InterPro" id="IPR012336">
    <property type="entry name" value="Thioredoxin-like_fold"/>
</dbReference>
<evidence type="ECO:0000259" key="3">
    <source>
        <dbReference type="Pfam" id="PF13192"/>
    </source>
</evidence>
<organism evidence="4 5">
    <name type="scientific">Photobacterium aquae</name>
    <dbReference type="NCBI Taxonomy" id="1195763"/>
    <lineage>
        <taxon>Bacteria</taxon>
        <taxon>Pseudomonadati</taxon>
        <taxon>Pseudomonadota</taxon>
        <taxon>Gammaproteobacteria</taxon>
        <taxon>Vibrionales</taxon>
        <taxon>Vibrionaceae</taxon>
        <taxon>Photobacterium</taxon>
    </lineage>
</organism>
<dbReference type="Pfam" id="PF13192">
    <property type="entry name" value="Thioredoxin_3"/>
    <property type="match status" value="1"/>
</dbReference>
<proteinExistence type="predicted"/>
<dbReference type="InterPro" id="IPR005243">
    <property type="entry name" value="THIRX-like_proc"/>
</dbReference>
<feature type="active site" description="Nucleophile" evidence="1">
    <location>
        <position position="14"/>
    </location>
</feature>
<dbReference type="NCBIfam" id="TIGR00412">
    <property type="entry name" value="redox_disulf_2"/>
    <property type="match status" value="1"/>
</dbReference>
<evidence type="ECO:0000256" key="1">
    <source>
        <dbReference type="PIRSR" id="PIRSR037031-50"/>
    </source>
</evidence>
<dbReference type="InterPro" id="IPR036249">
    <property type="entry name" value="Thioredoxin-like_sf"/>
</dbReference>
<comment type="caution">
    <text evidence="4">The sequence shown here is derived from an EMBL/GenBank/DDBJ whole genome shotgun (WGS) entry which is preliminary data.</text>
</comment>
<protein>
    <recommendedName>
        <fullName evidence="3">Thioredoxin-like fold domain-containing protein</fullName>
    </recommendedName>
</protein>
<dbReference type="PANTHER" id="PTHR36450">
    <property type="entry name" value="THIOREDOXIN"/>
    <property type="match status" value="1"/>
</dbReference>
<feature type="domain" description="Thioredoxin-like fold" evidence="3">
    <location>
        <begin position="3"/>
        <end position="77"/>
    </location>
</feature>
<keyword evidence="5" id="KW-1185">Reference proteome</keyword>
<dbReference type="EMBL" id="LDOT01000015">
    <property type="protein sequence ID" value="KLV05194.1"/>
    <property type="molecule type" value="Genomic_DNA"/>
</dbReference>
<dbReference type="PANTHER" id="PTHR36450:SF1">
    <property type="entry name" value="THIOREDOXIN"/>
    <property type="match status" value="1"/>
</dbReference>
<dbReference type="RefSeq" id="WP_047879209.1">
    <property type="nucleotide sequence ID" value="NZ_LDOT01000015.1"/>
</dbReference>